<feature type="active site" description="Proton acceptor" evidence="1">
    <location>
        <position position="31"/>
    </location>
</feature>
<evidence type="ECO:0000313" key="4">
    <source>
        <dbReference type="Proteomes" id="UP000296374"/>
    </source>
</evidence>
<feature type="domain" description="CYTH" evidence="2">
    <location>
        <begin position="4"/>
        <end position="155"/>
    </location>
</feature>
<proteinExistence type="predicted"/>
<keyword evidence="3" id="KW-0614">Plasmid</keyword>
<dbReference type="SMART" id="SM01118">
    <property type="entry name" value="CYTH"/>
    <property type="match status" value="1"/>
</dbReference>
<geneLocation type="plasmid" evidence="3 4">
    <name>unnamed1</name>
</geneLocation>
<dbReference type="Gene3D" id="2.40.320.10">
    <property type="entry name" value="Hypothetical Protein Pfu-838710-001"/>
    <property type="match status" value="1"/>
</dbReference>
<name>A0A4Y5STL4_9RHOB</name>
<evidence type="ECO:0000256" key="1">
    <source>
        <dbReference type="PIRSR" id="PIRSR016487-1"/>
    </source>
</evidence>
<dbReference type="CDD" id="cd07761">
    <property type="entry name" value="CYTH-like_CthTTM-like"/>
    <property type="match status" value="1"/>
</dbReference>
<dbReference type="PANTHER" id="PTHR40114">
    <property type="entry name" value="SLR0698 PROTEIN"/>
    <property type="match status" value="1"/>
</dbReference>
<dbReference type="PANTHER" id="PTHR40114:SF1">
    <property type="entry name" value="SLR0698 PROTEIN"/>
    <property type="match status" value="1"/>
</dbReference>
<reference evidence="4" key="1">
    <citation type="submission" date="2019-05" db="EMBL/GenBank/DDBJ databases">
        <title>Tamlana fucoidanivorans sp. nov., isolated from the surface of algae collected from Fujian province in China.</title>
        <authorList>
            <person name="Li J."/>
        </authorList>
    </citation>
    <scope>NUCLEOTIDE SEQUENCE [LARGE SCALE GENOMIC DNA]</scope>
    <source>
        <strain evidence="4">2251</strain>
        <plasmid evidence="4">unnamed1</plasmid>
    </source>
</reference>
<evidence type="ECO:0000313" key="3">
    <source>
        <dbReference type="EMBL" id="QDA36872.1"/>
    </source>
</evidence>
<dbReference type="InterPro" id="IPR023577">
    <property type="entry name" value="CYTH_domain"/>
</dbReference>
<dbReference type="AlphaFoldDB" id="A0A4Y5STL4"/>
<gene>
    <name evidence="3" type="ORF">E4191_22720</name>
</gene>
<dbReference type="KEGG" id="plia:E4191_22720"/>
<organism evidence="3 4">
    <name type="scientific">Paracoccus liaowanqingii</name>
    <dbReference type="NCBI Taxonomy" id="2560053"/>
    <lineage>
        <taxon>Bacteria</taxon>
        <taxon>Pseudomonadati</taxon>
        <taxon>Pseudomonadota</taxon>
        <taxon>Alphaproteobacteria</taxon>
        <taxon>Rhodobacterales</taxon>
        <taxon>Paracoccaceae</taxon>
        <taxon>Paracoccus</taxon>
    </lineage>
</organism>
<dbReference type="InterPro" id="IPR012042">
    <property type="entry name" value="NeuTTM/CthTTM-like"/>
</dbReference>
<dbReference type="EMBL" id="CP040765">
    <property type="protein sequence ID" value="QDA36872.1"/>
    <property type="molecule type" value="Genomic_DNA"/>
</dbReference>
<sequence>MATPQEIERKFLVPALPDLSAARPSALRQGYVTQPQDSVEVRLRQSDDTHVLCLKSGEGIVRTEREITIEAAQFDLLWPQTEGRRIEKTRWTGRLDDGHTFELDVFDGDLAPLVTVEVEFGSETEATAFAPPAWFGRDVSANGRFRNKSLALSGATLIRELFA</sequence>
<dbReference type="SUPFAM" id="SSF55154">
    <property type="entry name" value="CYTH-like phosphatases"/>
    <property type="match status" value="1"/>
</dbReference>
<dbReference type="InterPro" id="IPR033469">
    <property type="entry name" value="CYTH-like_dom_sf"/>
</dbReference>
<dbReference type="RefSeq" id="WP_139616555.1">
    <property type="nucleotide sequence ID" value="NZ_CP040765.1"/>
</dbReference>
<evidence type="ECO:0000259" key="2">
    <source>
        <dbReference type="SMART" id="SM01118"/>
    </source>
</evidence>
<protein>
    <submittedName>
        <fullName evidence="3">CYTH domain-containing protein</fullName>
    </submittedName>
</protein>
<dbReference type="PIRSF" id="PIRSF016487">
    <property type="entry name" value="CYTH_UCP016487"/>
    <property type="match status" value="1"/>
</dbReference>
<accession>A0A4Y5STL4</accession>
<dbReference type="Proteomes" id="UP000296374">
    <property type="component" value="Plasmid unnamed1"/>
</dbReference>
<dbReference type="Pfam" id="PF01928">
    <property type="entry name" value="CYTH"/>
    <property type="match status" value="1"/>
</dbReference>